<feature type="compositionally biased region" description="Basic and acidic residues" evidence="1">
    <location>
        <begin position="86"/>
        <end position="95"/>
    </location>
</feature>
<accession>A0AAE1LB02</accession>
<reference evidence="2" key="2">
    <citation type="journal article" date="2023" name="BMC Genomics">
        <title>Pest status, molecular evolution, and epigenetic factors derived from the genome assembly of Frankliniella fusca, a thysanopteran phytovirus vector.</title>
        <authorList>
            <person name="Catto M.A."/>
            <person name="Labadie P.E."/>
            <person name="Jacobson A.L."/>
            <person name="Kennedy G.G."/>
            <person name="Srinivasan R."/>
            <person name="Hunt B.G."/>
        </authorList>
    </citation>
    <scope>NUCLEOTIDE SEQUENCE</scope>
    <source>
        <strain evidence="2">PL_HMW_Pooled</strain>
    </source>
</reference>
<keyword evidence="3" id="KW-1185">Reference proteome</keyword>
<dbReference type="EMBL" id="JAHWGI010000307">
    <property type="protein sequence ID" value="KAK3913023.1"/>
    <property type="molecule type" value="Genomic_DNA"/>
</dbReference>
<sequence length="129" mass="13999">MEHYHDRLRAPLEVQQGRREESPAVAGCSPAPSPEPPYQVACSRSLLRLWLQQQRGQPAASRVGTKPYECLYITADAARPGPISVRADRSADAERTGAGQRHTGRPRVATSAAPPHRYHGATSLPPVGE</sequence>
<dbReference type="AlphaFoldDB" id="A0AAE1LB02"/>
<evidence type="ECO:0000313" key="3">
    <source>
        <dbReference type="Proteomes" id="UP001219518"/>
    </source>
</evidence>
<feature type="region of interest" description="Disordered" evidence="1">
    <location>
        <begin position="83"/>
        <end position="129"/>
    </location>
</feature>
<reference evidence="2" key="1">
    <citation type="submission" date="2021-07" db="EMBL/GenBank/DDBJ databases">
        <authorList>
            <person name="Catto M.A."/>
            <person name="Jacobson A."/>
            <person name="Kennedy G."/>
            <person name="Labadie P."/>
            <person name="Hunt B.G."/>
            <person name="Srinivasan R."/>
        </authorList>
    </citation>
    <scope>NUCLEOTIDE SEQUENCE</scope>
    <source>
        <strain evidence="2">PL_HMW_Pooled</strain>
        <tissue evidence="2">Head</tissue>
    </source>
</reference>
<gene>
    <name evidence="2" type="ORF">KUF71_022477</name>
</gene>
<evidence type="ECO:0000313" key="2">
    <source>
        <dbReference type="EMBL" id="KAK3913023.1"/>
    </source>
</evidence>
<proteinExistence type="predicted"/>
<evidence type="ECO:0000256" key="1">
    <source>
        <dbReference type="SAM" id="MobiDB-lite"/>
    </source>
</evidence>
<organism evidence="2 3">
    <name type="scientific">Frankliniella fusca</name>
    <dbReference type="NCBI Taxonomy" id="407009"/>
    <lineage>
        <taxon>Eukaryota</taxon>
        <taxon>Metazoa</taxon>
        <taxon>Ecdysozoa</taxon>
        <taxon>Arthropoda</taxon>
        <taxon>Hexapoda</taxon>
        <taxon>Insecta</taxon>
        <taxon>Pterygota</taxon>
        <taxon>Neoptera</taxon>
        <taxon>Paraneoptera</taxon>
        <taxon>Thysanoptera</taxon>
        <taxon>Terebrantia</taxon>
        <taxon>Thripoidea</taxon>
        <taxon>Thripidae</taxon>
        <taxon>Frankliniella</taxon>
    </lineage>
</organism>
<feature type="region of interest" description="Disordered" evidence="1">
    <location>
        <begin position="1"/>
        <end position="37"/>
    </location>
</feature>
<name>A0AAE1LB02_9NEOP</name>
<dbReference type="Proteomes" id="UP001219518">
    <property type="component" value="Unassembled WGS sequence"/>
</dbReference>
<comment type="caution">
    <text evidence="2">The sequence shown here is derived from an EMBL/GenBank/DDBJ whole genome shotgun (WGS) entry which is preliminary data.</text>
</comment>
<feature type="compositionally biased region" description="Basic and acidic residues" evidence="1">
    <location>
        <begin position="1"/>
        <end position="22"/>
    </location>
</feature>
<protein>
    <submittedName>
        <fullName evidence="2">COP9 signalosome complex subunit 5</fullName>
    </submittedName>
</protein>